<comment type="similarity">
    <text evidence="1">Belongs to the class I-like SAM-binding methyltransferase superfamily. TRM5/TYW2 family.</text>
</comment>
<dbReference type="FunFam" id="3.30.300.110:FF:000001">
    <property type="entry name" value="tRNA (guanine(37)-N1)-methyltransferase"/>
    <property type="match status" value="1"/>
</dbReference>
<evidence type="ECO:0000256" key="7">
    <source>
        <dbReference type="ARBA" id="ARBA00023128"/>
    </source>
</evidence>
<evidence type="ECO:0000256" key="8">
    <source>
        <dbReference type="ARBA" id="ARBA00023242"/>
    </source>
</evidence>
<dbReference type="Pfam" id="PF25133">
    <property type="entry name" value="TYW2_N_2"/>
    <property type="match status" value="1"/>
</dbReference>
<dbReference type="EMBL" id="JAHBMH010000073">
    <property type="protein sequence ID" value="KAK1932733.1"/>
    <property type="molecule type" value="Genomic_DNA"/>
</dbReference>
<evidence type="ECO:0000256" key="3">
    <source>
        <dbReference type="ARBA" id="ARBA00022603"/>
    </source>
</evidence>
<reference evidence="12" key="2">
    <citation type="submission" date="2021-05" db="EMBL/GenBank/DDBJ databases">
        <authorList>
            <person name="Pain A."/>
        </authorList>
    </citation>
    <scope>NUCLEOTIDE SEQUENCE</scope>
    <source>
        <strain evidence="12">1802A</strain>
    </source>
</reference>
<dbReference type="GO" id="GO:0070901">
    <property type="term" value="P:mitochondrial tRNA methylation"/>
    <property type="evidence" value="ECO:0007669"/>
    <property type="project" value="UniProtKB-ARBA"/>
</dbReference>
<organism evidence="12 13">
    <name type="scientific">Babesia divergens</name>
    <dbReference type="NCBI Taxonomy" id="32595"/>
    <lineage>
        <taxon>Eukaryota</taxon>
        <taxon>Sar</taxon>
        <taxon>Alveolata</taxon>
        <taxon>Apicomplexa</taxon>
        <taxon>Aconoidasida</taxon>
        <taxon>Piroplasmida</taxon>
        <taxon>Babesiidae</taxon>
        <taxon>Babesia</taxon>
    </lineage>
</organism>
<proteinExistence type="inferred from homology"/>
<keyword evidence="5 10" id="KW-0949">S-adenosyl-L-methionine</keyword>
<evidence type="ECO:0000256" key="6">
    <source>
        <dbReference type="ARBA" id="ARBA00022694"/>
    </source>
</evidence>
<dbReference type="InterPro" id="IPR029063">
    <property type="entry name" value="SAM-dependent_MTases_sf"/>
</dbReference>
<sequence length="422" mass="48542">MPESRLKRPRVVSCGSQPTTCASRKVTSIEELENYVIEEKCLFVAIRMGDQSLFAEKGFFRSLAKNYRKLLITSCSSHVAMHDDAKCFVLRAFETLAPDLQELIKNKSADFHPFTNIRRYEDFSLDECLRLLGDENGVMVSFETVGHIAHLNLPTERLWAKDIIAKILLDKHKHIRTVVNKVKEVDNKFRTMELELLGGEDNLVTTQLENRYTFKIDFRNVYWNSRLIQERERISDTFHMGDVVVDMFAGVGPFAIYAAARGCLVFANDLNPVGAQYIDINASLNKCSHLISSYNMDAREFARTISQLSFMDKGVMKYKDYELKPESKVHFVMNLPKDAIEFLDVFNGLLHAMAPESQRTCMVHCYCFSAANDVEADIDERIERTLQRRIDSRNITKVRDVSPKKHMYCIEFNMPPEVLSSK</sequence>
<dbReference type="InterPro" id="IPR056744">
    <property type="entry name" value="TRM5/TYW2-like_N"/>
</dbReference>
<keyword evidence="6 10" id="KW-0819">tRNA processing</keyword>
<keyword evidence="8 10" id="KW-0539">Nucleus</keyword>
<evidence type="ECO:0000256" key="9">
    <source>
        <dbReference type="ARBA" id="ARBA00047783"/>
    </source>
</evidence>
<comment type="subcellular location">
    <subcellularLocation>
        <location evidence="10">Mitochondrion matrix</location>
    </subcellularLocation>
    <subcellularLocation>
        <location evidence="10">Nucleus</location>
    </subcellularLocation>
    <subcellularLocation>
        <location evidence="10">Cytoplasm</location>
    </subcellularLocation>
    <text evidence="10">Predominantly in the mitochondria and in the nucleus.</text>
</comment>
<keyword evidence="3 10" id="KW-0489">Methyltransferase</keyword>
<dbReference type="Gene3D" id="3.30.300.110">
    <property type="entry name" value="Met-10+ protein-like domains"/>
    <property type="match status" value="1"/>
</dbReference>
<dbReference type="HAMAP" id="MF_03152">
    <property type="entry name" value="TRM5"/>
    <property type="match status" value="1"/>
</dbReference>
<comment type="subunit">
    <text evidence="10">Monomer.</text>
</comment>
<keyword evidence="7 10" id="KW-0496">Mitochondrion</keyword>
<dbReference type="GO" id="GO:0005634">
    <property type="term" value="C:nucleus"/>
    <property type="evidence" value="ECO:0007669"/>
    <property type="project" value="UniProtKB-SubCell"/>
</dbReference>
<protein>
    <recommendedName>
        <fullName evidence="10">tRNA (guanine(37)-N1)-methyltransferase</fullName>
        <ecNumber evidence="10">2.1.1.228</ecNumber>
    </recommendedName>
    <alternativeName>
        <fullName evidence="10">M1G-methyltransferase</fullName>
    </alternativeName>
    <alternativeName>
        <fullName evidence="10">tRNA [GM37] methyltransferase</fullName>
    </alternativeName>
    <alternativeName>
        <fullName evidence="10">tRNA methyltransferase 5 homolog</fullName>
    </alternativeName>
</protein>
<dbReference type="EC" id="2.1.1.228" evidence="10"/>
<dbReference type="SUPFAM" id="SSF53335">
    <property type="entry name" value="S-adenosyl-L-methionine-dependent methyltransferases"/>
    <property type="match status" value="1"/>
</dbReference>
<comment type="caution">
    <text evidence="12">The sequence shown here is derived from an EMBL/GenBank/DDBJ whole genome shotgun (WGS) entry which is preliminary data.</text>
</comment>
<keyword evidence="4 10" id="KW-0808">Transferase</keyword>
<evidence type="ECO:0000256" key="4">
    <source>
        <dbReference type="ARBA" id="ARBA00022679"/>
    </source>
</evidence>
<dbReference type="GO" id="GO:0005759">
    <property type="term" value="C:mitochondrial matrix"/>
    <property type="evidence" value="ECO:0007669"/>
    <property type="project" value="UniProtKB-SubCell"/>
</dbReference>
<keyword evidence="2 10" id="KW-0963">Cytoplasm</keyword>
<comment type="similarity">
    <text evidence="10">Belongs to the TRM5 / TYW2 family.</text>
</comment>
<dbReference type="Gene3D" id="3.40.50.150">
    <property type="entry name" value="Vaccinia Virus protein VP39"/>
    <property type="match status" value="1"/>
</dbReference>
<accession>A0AAD9G6J4</accession>
<evidence type="ECO:0000256" key="5">
    <source>
        <dbReference type="ARBA" id="ARBA00022691"/>
    </source>
</evidence>
<evidence type="ECO:0000256" key="10">
    <source>
        <dbReference type="HAMAP-Rule" id="MF_03152"/>
    </source>
</evidence>
<evidence type="ECO:0000313" key="13">
    <source>
        <dbReference type="Proteomes" id="UP001195914"/>
    </source>
</evidence>
<dbReference type="AlphaFoldDB" id="A0AAD9G6J4"/>
<dbReference type="InterPro" id="IPR030382">
    <property type="entry name" value="MeTrfase_TRM5/TYW2"/>
</dbReference>
<feature type="binding site" evidence="10">
    <location>
        <begin position="297"/>
        <end position="298"/>
    </location>
    <ligand>
        <name>S-adenosyl-L-methionine</name>
        <dbReference type="ChEBI" id="CHEBI:59789"/>
    </ligand>
</feature>
<gene>
    <name evidence="12" type="ORF">X943_000556</name>
</gene>
<evidence type="ECO:0000313" key="12">
    <source>
        <dbReference type="EMBL" id="KAK1932733.1"/>
    </source>
</evidence>
<comment type="catalytic activity">
    <reaction evidence="9 10">
        <text>guanosine(37) in tRNA + S-adenosyl-L-methionine = N(1)-methylguanosine(37) in tRNA + S-adenosyl-L-homocysteine + H(+)</text>
        <dbReference type="Rhea" id="RHEA:36899"/>
        <dbReference type="Rhea" id="RHEA-COMP:10145"/>
        <dbReference type="Rhea" id="RHEA-COMP:10147"/>
        <dbReference type="ChEBI" id="CHEBI:15378"/>
        <dbReference type="ChEBI" id="CHEBI:57856"/>
        <dbReference type="ChEBI" id="CHEBI:59789"/>
        <dbReference type="ChEBI" id="CHEBI:73542"/>
        <dbReference type="ChEBI" id="CHEBI:74269"/>
        <dbReference type="EC" id="2.1.1.228"/>
    </reaction>
</comment>
<evidence type="ECO:0000256" key="2">
    <source>
        <dbReference type="ARBA" id="ARBA00022490"/>
    </source>
</evidence>
<dbReference type="InterPro" id="IPR056743">
    <property type="entry name" value="TRM5-TYW2-like_MTfase"/>
</dbReference>
<dbReference type="PANTHER" id="PTHR23245:SF36">
    <property type="entry name" value="TRNA (GUANINE(37)-N1)-METHYLTRANSFERASE"/>
    <property type="match status" value="1"/>
</dbReference>
<feature type="binding site" evidence="10">
    <location>
        <position position="231"/>
    </location>
    <ligand>
        <name>S-adenosyl-L-methionine</name>
        <dbReference type="ChEBI" id="CHEBI:59789"/>
    </ligand>
</feature>
<keyword evidence="13" id="KW-1185">Reference proteome</keyword>
<dbReference type="InterPro" id="IPR025792">
    <property type="entry name" value="tRNA_Gua_MeTrfase_euk"/>
</dbReference>
<evidence type="ECO:0000259" key="11">
    <source>
        <dbReference type="PROSITE" id="PS51684"/>
    </source>
</evidence>
<dbReference type="GO" id="GO:0002939">
    <property type="term" value="P:tRNA N1-guanine methylation"/>
    <property type="evidence" value="ECO:0007669"/>
    <property type="project" value="TreeGrafter"/>
</dbReference>
<dbReference type="PROSITE" id="PS51684">
    <property type="entry name" value="SAM_MT_TRM5_TYW2"/>
    <property type="match status" value="1"/>
</dbReference>
<evidence type="ECO:0000256" key="1">
    <source>
        <dbReference type="ARBA" id="ARBA00009775"/>
    </source>
</evidence>
<feature type="domain" description="SAM-dependent methyltransferase TRM5/TYW2-type" evidence="11">
    <location>
        <begin position="142"/>
        <end position="416"/>
    </location>
</feature>
<name>A0AAD9G6J4_BABDI</name>
<dbReference type="PANTHER" id="PTHR23245">
    <property type="entry name" value="TRNA METHYLTRANSFERASE"/>
    <property type="match status" value="1"/>
</dbReference>
<feature type="binding site" evidence="10">
    <location>
        <begin position="269"/>
        <end position="270"/>
    </location>
    <ligand>
        <name>S-adenosyl-L-methionine</name>
        <dbReference type="ChEBI" id="CHEBI:59789"/>
    </ligand>
</feature>
<comment type="function">
    <text evidence="10">Specifically methylates the N1 position of guanosine-37 in various cytoplasmic and mitochondrial tRNAs. Methylation is not dependent on the nature of the nucleoside 5' of the target nucleoside. This is the first step in the biosynthesis of wybutosine (yW), a modified base adjacent to the anticodon of tRNAs and required for accurate decoding.</text>
</comment>
<reference evidence="12" key="1">
    <citation type="journal article" date="2014" name="Nucleic Acids Res.">
        <title>The evolutionary dynamics of variant antigen genes in Babesia reveal a history of genomic innovation underlying host-parasite interaction.</title>
        <authorList>
            <person name="Jackson A.P."/>
            <person name="Otto T.D."/>
            <person name="Darby A."/>
            <person name="Ramaprasad A."/>
            <person name="Xia D."/>
            <person name="Echaide I.E."/>
            <person name="Farber M."/>
            <person name="Gahlot S."/>
            <person name="Gamble J."/>
            <person name="Gupta D."/>
            <person name="Gupta Y."/>
            <person name="Jackson L."/>
            <person name="Malandrin L."/>
            <person name="Malas T.B."/>
            <person name="Moussa E."/>
            <person name="Nair M."/>
            <person name="Reid A.J."/>
            <person name="Sanders M."/>
            <person name="Sharma J."/>
            <person name="Tracey A."/>
            <person name="Quail M.A."/>
            <person name="Weir W."/>
            <person name="Wastling J.M."/>
            <person name="Hall N."/>
            <person name="Willadsen P."/>
            <person name="Lingelbach K."/>
            <person name="Shiels B."/>
            <person name="Tait A."/>
            <person name="Berriman M."/>
            <person name="Allred D.R."/>
            <person name="Pain A."/>
        </authorList>
    </citation>
    <scope>NUCLEOTIDE SEQUENCE</scope>
    <source>
        <strain evidence="12">1802A</strain>
    </source>
</reference>
<dbReference type="GO" id="GO:0052906">
    <property type="term" value="F:tRNA (guanine(37)-N1)-methyltransferase activity"/>
    <property type="evidence" value="ECO:0007669"/>
    <property type="project" value="UniProtKB-UniRule"/>
</dbReference>
<dbReference type="Proteomes" id="UP001195914">
    <property type="component" value="Unassembled WGS sequence"/>
</dbReference>
<feature type="binding site" evidence="10">
    <location>
        <position position="334"/>
    </location>
    <ligand>
        <name>S-adenosyl-L-methionine</name>
        <dbReference type="ChEBI" id="CHEBI:59789"/>
    </ligand>
</feature>
<dbReference type="Pfam" id="PF02475">
    <property type="entry name" value="TRM5-TYW2_MTfase"/>
    <property type="match status" value="1"/>
</dbReference>